<name>A0A5B7D125_PORTR</name>
<feature type="region of interest" description="Disordered" evidence="1">
    <location>
        <begin position="54"/>
        <end position="91"/>
    </location>
</feature>
<keyword evidence="3" id="KW-1185">Reference proteome</keyword>
<dbReference type="Proteomes" id="UP000324222">
    <property type="component" value="Unassembled WGS sequence"/>
</dbReference>
<evidence type="ECO:0000313" key="2">
    <source>
        <dbReference type="EMBL" id="MPC15178.1"/>
    </source>
</evidence>
<dbReference type="EMBL" id="VSRR010000406">
    <property type="protein sequence ID" value="MPC15178.1"/>
    <property type="molecule type" value="Genomic_DNA"/>
</dbReference>
<protein>
    <submittedName>
        <fullName evidence="2">Uncharacterized protein</fullName>
    </submittedName>
</protein>
<organism evidence="2 3">
    <name type="scientific">Portunus trituberculatus</name>
    <name type="common">Swimming crab</name>
    <name type="synonym">Neptunus trituberculatus</name>
    <dbReference type="NCBI Taxonomy" id="210409"/>
    <lineage>
        <taxon>Eukaryota</taxon>
        <taxon>Metazoa</taxon>
        <taxon>Ecdysozoa</taxon>
        <taxon>Arthropoda</taxon>
        <taxon>Crustacea</taxon>
        <taxon>Multicrustacea</taxon>
        <taxon>Malacostraca</taxon>
        <taxon>Eumalacostraca</taxon>
        <taxon>Eucarida</taxon>
        <taxon>Decapoda</taxon>
        <taxon>Pleocyemata</taxon>
        <taxon>Brachyura</taxon>
        <taxon>Eubrachyura</taxon>
        <taxon>Portunoidea</taxon>
        <taxon>Portunidae</taxon>
        <taxon>Portuninae</taxon>
        <taxon>Portunus</taxon>
    </lineage>
</organism>
<accession>A0A5B7D125</accession>
<reference evidence="2 3" key="1">
    <citation type="submission" date="2019-05" db="EMBL/GenBank/DDBJ databases">
        <title>Another draft genome of Portunus trituberculatus and its Hox gene families provides insights of decapod evolution.</title>
        <authorList>
            <person name="Jeong J.-H."/>
            <person name="Song I."/>
            <person name="Kim S."/>
            <person name="Choi T."/>
            <person name="Kim D."/>
            <person name="Ryu S."/>
            <person name="Kim W."/>
        </authorList>
    </citation>
    <scope>NUCLEOTIDE SEQUENCE [LARGE SCALE GENOMIC DNA]</scope>
    <source>
        <tissue evidence="2">Muscle</tissue>
    </source>
</reference>
<sequence length="91" mass="10343">MPLSPRPRILRVAPLPRPFCFLPRIAPGRPLVTRGRHGTMRIQMHHPRLRHLLPPDVPPRAHATQHQNRVAPLRAPRTDRSANKDLGLSEA</sequence>
<comment type="caution">
    <text evidence="2">The sequence shown here is derived from an EMBL/GenBank/DDBJ whole genome shotgun (WGS) entry which is preliminary data.</text>
</comment>
<dbReference type="AlphaFoldDB" id="A0A5B7D125"/>
<gene>
    <name evidence="2" type="ORF">E2C01_007962</name>
</gene>
<evidence type="ECO:0000256" key="1">
    <source>
        <dbReference type="SAM" id="MobiDB-lite"/>
    </source>
</evidence>
<evidence type="ECO:0000313" key="3">
    <source>
        <dbReference type="Proteomes" id="UP000324222"/>
    </source>
</evidence>
<proteinExistence type="predicted"/>